<sequence length="85" mass="9640">FSHQRPCLLKSLKREGANKLRYPPNSQSKVDWGKFFLLKRFNKEKLGLLLLTFLGIVAAVLVKFTDCVGPVSRDEHQISKPSPVC</sequence>
<dbReference type="OpenTargets" id="ENSG00000072210"/>
<gene>
    <name evidence="2" type="primary">ALDH3A2</name>
</gene>
<dbReference type="UCSC" id="uc060cnd.1">
    <property type="organism name" value="human"/>
</dbReference>
<reference evidence="2" key="5">
    <citation type="submission" date="2025-09" db="UniProtKB">
        <authorList>
            <consortium name="Ensembl"/>
        </authorList>
    </citation>
    <scope>IDENTIFICATION</scope>
</reference>
<dbReference type="Ensembl" id="ENST00000575384.2">
    <property type="protein sequence ID" value="ENSP00000461235.2"/>
    <property type="gene ID" value="ENSG00000072210.19"/>
</dbReference>
<evidence type="ECO:0000313" key="2">
    <source>
        <dbReference type="Ensembl" id="ENSP00000461235.2"/>
    </source>
</evidence>
<evidence type="ECO:0000313" key="3">
    <source>
        <dbReference type="Proteomes" id="UP000005640"/>
    </source>
</evidence>
<evidence type="ECO:0000256" key="1">
    <source>
        <dbReference type="SAM" id="Phobius"/>
    </source>
</evidence>
<dbReference type="HGNC" id="HGNC:403">
    <property type="gene designation" value="ALDH3A2"/>
</dbReference>
<evidence type="ECO:0007829" key="5">
    <source>
        <dbReference type="ProteomicsDB" id="I3L4G6"/>
    </source>
</evidence>
<keyword evidence="1" id="KW-0812">Transmembrane</keyword>
<dbReference type="Antibodypedia" id="2232">
    <property type="antibodies" value="486 antibodies from 33 providers"/>
</dbReference>
<protein>
    <submittedName>
        <fullName evidence="2">Aldehyde dehydrogenase 3 family member A2</fullName>
    </submittedName>
</protein>
<dbReference type="SMR" id="I3L4G6"/>
<dbReference type="VEuPathDB" id="HostDB:ENSG00000072210"/>
<reference evidence="2 3" key="1">
    <citation type="journal article" date="2001" name="Nature">
        <title>Initial sequencing and analysis of the human genome.</title>
        <authorList>
            <consortium name="International Human Genome Sequencing Consortium"/>
            <person name="Lander E.S."/>
            <person name="Linton L.M."/>
            <person name="Birren B."/>
            <person name="Nusbaum C."/>
            <person name="Zody M.C."/>
            <person name="Baldwin J."/>
            <person name="Devon K."/>
            <person name="Dewar K."/>
            <person name="Doyle M."/>
            <person name="FitzHugh W."/>
            <person name="Funke R."/>
            <person name="Gage D."/>
            <person name="Harris K."/>
            <person name="Heaford A."/>
            <person name="Howland J."/>
            <person name="Kann L."/>
            <person name="Lehoczky J."/>
            <person name="LeVine R."/>
            <person name="McEwan P."/>
            <person name="McKernan K."/>
            <person name="Meldrim J."/>
            <person name="Mesirov J.P."/>
            <person name="Miranda C."/>
            <person name="Morris W."/>
            <person name="Naylor J."/>
            <person name="Raymond C."/>
            <person name="Rosetti M."/>
            <person name="Santos R."/>
            <person name="Sheridan A."/>
            <person name="Sougnez C."/>
            <person name="Stange-Thomann N."/>
            <person name="Stojanovic N."/>
            <person name="Subramanian A."/>
            <person name="Wyman D."/>
            <person name="Rogers J."/>
            <person name="Sulston J."/>
            <person name="Ainscough R."/>
            <person name="Beck S."/>
            <person name="Bentley D."/>
            <person name="Burton J."/>
            <person name="Clee C."/>
            <person name="Carter N."/>
            <person name="Coulson A."/>
            <person name="Deadman R."/>
            <person name="Deloukas P."/>
            <person name="Dunham A."/>
            <person name="Dunham I."/>
            <person name="Durbin R."/>
            <person name="French L."/>
            <person name="Grafham D."/>
            <person name="Gregory S."/>
            <person name="Hubbard T."/>
            <person name="Humphray S."/>
            <person name="Hunt A."/>
            <person name="Jones M."/>
            <person name="Lloyd C."/>
            <person name="McMurray A."/>
            <person name="Matthews L."/>
            <person name="Mercer S."/>
            <person name="Milne S."/>
            <person name="Mullikin J.C."/>
            <person name="Mungall A."/>
            <person name="Plumb R."/>
            <person name="Ross M."/>
            <person name="Shownkeen R."/>
            <person name="Sims S."/>
            <person name="Waterston R.H."/>
            <person name="Wilson R.K."/>
            <person name="Hillier L.W."/>
            <person name="McPherson J.D."/>
            <person name="Marra M.A."/>
            <person name="Mardis E.R."/>
            <person name="Fulton L.A."/>
            <person name="Chinwalla A.T."/>
            <person name="Pepin K.H."/>
            <person name="Gish W.R."/>
            <person name="Chissoe S.L."/>
            <person name="Wendl M.C."/>
            <person name="Delehaunty K.D."/>
            <person name="Miner T.L."/>
            <person name="Delehaunty A."/>
            <person name="Kramer J.B."/>
            <person name="Cook L.L."/>
            <person name="Fulton R.S."/>
            <person name="Johnson D.L."/>
            <person name="Minx P.J."/>
            <person name="Clifton S.W."/>
            <person name="Hawkins T."/>
            <person name="Branscomb E."/>
            <person name="Predki P."/>
            <person name="Richardson P."/>
            <person name="Wenning S."/>
            <person name="Slezak T."/>
            <person name="Doggett N."/>
            <person name="Cheng J.F."/>
            <person name="Olsen A."/>
            <person name="Lucas S."/>
            <person name="Elkin C."/>
            <person name="Uberbacher E."/>
            <person name="Frazier M."/>
            <person name="Gibbs R.A."/>
            <person name="Muzny D.M."/>
            <person name="Scherer S.E."/>
            <person name="Bouck J.B."/>
            <person name="Sodergren E.J."/>
            <person name="Worley K.C."/>
            <person name="Rives C.M."/>
            <person name="Gorrell J.H."/>
            <person name="Metzker M.L."/>
            <person name="Naylor S.L."/>
            <person name="Kucherlapati R.S."/>
            <person name="Nelson D.L."/>
            <person name="Weinstock G.M."/>
            <person name="Sakaki Y."/>
            <person name="Fujiyama A."/>
            <person name="Hattori M."/>
            <person name="Yada T."/>
            <person name="Toyoda A."/>
            <person name="Itoh T."/>
            <person name="Kawagoe C."/>
            <person name="Watanabe H."/>
            <person name="Totoki Y."/>
            <person name="Taylor T."/>
            <person name="Weissenbach J."/>
            <person name="Heilig R."/>
            <person name="Saurin W."/>
            <person name="Artiguenave F."/>
            <person name="Brottier P."/>
            <person name="Bruls T."/>
            <person name="Pelletier E."/>
            <person name="Robert C."/>
            <person name="Wincker P."/>
            <person name="Smith D.R."/>
            <person name="Doucette-Stamm L."/>
            <person name="Rubenfield M."/>
            <person name="Weinstock K."/>
            <person name="Lee H.M."/>
            <person name="Dubois J."/>
            <person name="Rosenthal A."/>
            <person name="Platzer M."/>
            <person name="Nyakatura G."/>
            <person name="Taudien S."/>
            <person name="Rump A."/>
            <person name="Yang H."/>
            <person name="Yu J."/>
            <person name="Wang J."/>
            <person name="Huang G."/>
            <person name="Gu J."/>
            <person name="Hood L."/>
            <person name="Rowen L."/>
            <person name="Madan A."/>
            <person name="Qin S."/>
            <person name="Davis R.W."/>
            <person name="Federspiel N.A."/>
            <person name="Abola A.P."/>
            <person name="Proctor M.J."/>
            <person name="Myers R.M."/>
            <person name="Schmutz J."/>
            <person name="Dickson M."/>
            <person name="Grimwood J."/>
            <person name="Cox D.R."/>
            <person name="Olson M.V."/>
            <person name="Kaul R."/>
            <person name="Raymond C."/>
            <person name="Shimizu N."/>
            <person name="Kawasaki K."/>
            <person name="Minoshima S."/>
            <person name="Evans G.A."/>
            <person name="Athanasiou M."/>
            <person name="Schultz R."/>
            <person name="Roe B.A."/>
            <person name="Chen F."/>
            <person name="Pan H."/>
            <person name="Ramser J."/>
            <person name="Lehrach H."/>
            <person name="Reinhardt R."/>
            <person name="McCombie W.R."/>
            <person name="de la Bastide M."/>
            <person name="Dedhia N."/>
            <person name="Blocker H."/>
            <person name="Hornischer K."/>
            <person name="Nordsiek G."/>
            <person name="Agarwala R."/>
            <person name="Aravind L."/>
            <person name="Bailey J.A."/>
            <person name="Bateman A."/>
            <person name="Batzoglou S."/>
            <person name="Birney E."/>
            <person name="Bork P."/>
            <person name="Brown D.G."/>
            <person name="Burge C.B."/>
            <person name="Cerutti L."/>
            <person name="Chen H.C."/>
            <person name="Church D."/>
            <person name="Clamp M."/>
            <person name="Copley R.R."/>
            <person name="Doerks T."/>
            <person name="Eddy S.R."/>
            <person name="Eichler E.E."/>
            <person name="Furey T.S."/>
            <person name="Galagan J."/>
            <person name="Gilbert J.G."/>
            <person name="Harmon C."/>
            <person name="Hayashizaki Y."/>
            <person name="Haussler D."/>
            <person name="Hermjakob H."/>
            <person name="Hokamp K."/>
            <person name="Jang W."/>
            <person name="Johnson L.S."/>
            <person name="Jones T.A."/>
            <person name="Kasif S."/>
            <person name="Kaspryzk A."/>
            <person name="Kennedy S."/>
            <person name="Kent W.J."/>
            <person name="Kitts P."/>
            <person name="Koonin E.V."/>
            <person name="Korf I."/>
            <person name="Kulp D."/>
            <person name="Lancet D."/>
            <person name="Lowe T.M."/>
            <person name="McLysaght A."/>
            <person name="Mikkelsen T."/>
            <person name="Moran J.V."/>
            <person name="Mulder N."/>
            <person name="Pollara V.J."/>
            <person name="Ponting C.P."/>
            <person name="Schuler G."/>
            <person name="Schultz J."/>
            <person name="Slater G."/>
            <person name="Smit A.F."/>
            <person name="Stupka E."/>
            <person name="Szustakowski J."/>
            <person name="Thierry-Mieg D."/>
            <person name="Thierry-Mieg J."/>
            <person name="Wagner L."/>
            <person name="Wallis J."/>
            <person name="Wheeler R."/>
            <person name="Williams A."/>
            <person name="Wolf Y.I."/>
            <person name="Wolfe K.H."/>
            <person name="Yang S.P."/>
            <person name="Yeh R.F."/>
            <person name="Collins F."/>
            <person name="Guyer M.S."/>
            <person name="Peterson J."/>
            <person name="Felsenfeld A."/>
            <person name="Wetterstrand K.A."/>
            <person name="Patrinos A."/>
            <person name="Morgan M.J."/>
            <person name="de Jong P."/>
            <person name="Catanese J.J."/>
            <person name="Osoegawa K."/>
            <person name="Shizuya H."/>
            <person name="Choi S."/>
            <person name="Chen Y.J."/>
        </authorList>
    </citation>
    <scope>NUCLEOTIDE SEQUENCE [LARGE SCALE GENOMIC DNA]</scope>
</reference>
<dbReference type="Bgee" id="ENSG00000072210">
    <property type="expression patterns" value="Expressed in adrenal tissue and 207 other cell types or tissues"/>
</dbReference>
<dbReference type="ExpressionAtlas" id="I3L4G6">
    <property type="expression patterns" value="baseline and differential"/>
</dbReference>
<evidence type="ECO:0007829" key="4">
    <source>
        <dbReference type="PeptideAtlas" id="I3L4G6"/>
    </source>
</evidence>
<dbReference type="AlphaFoldDB" id="I3L4G6"/>
<keyword evidence="1" id="KW-0472">Membrane</keyword>
<dbReference type="GeneTree" id="ENSGT00940000157944"/>
<organism evidence="2 3">
    <name type="scientific">Homo sapiens</name>
    <name type="common">Human</name>
    <dbReference type="NCBI Taxonomy" id="9606"/>
    <lineage>
        <taxon>Eukaryota</taxon>
        <taxon>Metazoa</taxon>
        <taxon>Chordata</taxon>
        <taxon>Craniata</taxon>
        <taxon>Vertebrata</taxon>
        <taxon>Euteleostomi</taxon>
        <taxon>Mammalia</taxon>
        <taxon>Eutheria</taxon>
        <taxon>Euarchontoglires</taxon>
        <taxon>Primates</taxon>
        <taxon>Haplorrhini</taxon>
        <taxon>Catarrhini</taxon>
        <taxon>Hominidae</taxon>
        <taxon>Homo</taxon>
    </lineage>
</organism>
<dbReference type="EMBL" id="AC005722">
    <property type="status" value="NOT_ANNOTATED_CDS"/>
    <property type="molecule type" value="Genomic_DNA"/>
</dbReference>
<accession>I3L4G6</accession>
<feature type="transmembrane region" description="Helical" evidence="1">
    <location>
        <begin position="46"/>
        <end position="64"/>
    </location>
</feature>
<name>I3L4G6_HUMAN</name>
<dbReference type="HOGENOM" id="CLU_2518335_0_0_1"/>
<keyword evidence="1" id="KW-1133">Transmembrane helix</keyword>
<keyword evidence="3" id="KW-1185">Reference proteome</keyword>
<reference evidence="2" key="4">
    <citation type="submission" date="2025-08" db="UniProtKB">
        <authorList>
            <consortium name="Ensembl"/>
        </authorList>
    </citation>
    <scope>IDENTIFICATION</scope>
</reference>
<dbReference type="Ensembl" id="ENST00000575384.2">
    <property type="protein sequence ID" value="ENSP00000461235.2"/>
    <property type="gene ID" value="ENSG00000072210.20"/>
</dbReference>
<dbReference type="MassIVE" id="I3L4G6"/>
<reference evidence="2 3" key="2">
    <citation type="journal article" date="2004" name="Nature">
        <title>Finishing the euchromatic sequence of the human genome.</title>
        <authorList>
            <consortium name="International Human Genome Sequencing Consortium"/>
        </authorList>
    </citation>
    <scope>NUCLEOTIDE SEQUENCE [LARGE SCALE GENOMIC DNA]</scope>
</reference>
<dbReference type="EMBL" id="AC115989">
    <property type="status" value="NOT_ANNOTATED_CDS"/>
    <property type="molecule type" value="Genomic_DNA"/>
</dbReference>
<dbReference type="Proteomes" id="UP000005640">
    <property type="component" value="Chromosome 17"/>
</dbReference>
<dbReference type="OrthoDB" id="440325at2759"/>
<reference evidence="2 3" key="3">
    <citation type="journal article" date="2006" name="Nature">
        <title>DNA sequence of human chromosome 17 and analysis of rearrangement in the human lineage.</title>
        <authorList>
            <person name="Zody M.C."/>
            <person name="Garber M."/>
            <person name="Adams D.J."/>
            <person name="Sharpe T."/>
            <person name="Harrow J."/>
            <person name="Lupski J.R."/>
            <person name="Nicholson C."/>
            <person name="Searle S.M."/>
            <person name="Wilming L."/>
            <person name="Young S.K."/>
            <person name="Abouelleil A."/>
            <person name="Allen N.R."/>
            <person name="Bi W."/>
            <person name="Bloom T."/>
            <person name="Borowsky M.L."/>
            <person name="Bugalter B.E."/>
            <person name="Butler J."/>
            <person name="Chang J.L."/>
            <person name="Chen C.K."/>
            <person name="Cook A."/>
            <person name="Corum B."/>
            <person name="Cuomo C.A."/>
            <person name="de Jong P.J."/>
            <person name="DeCaprio D."/>
            <person name="Dewar K."/>
            <person name="FitzGerald M."/>
            <person name="Gilbert J."/>
            <person name="Gibson R."/>
            <person name="Gnerre S."/>
            <person name="Goldstein S."/>
            <person name="Grafham D.V."/>
            <person name="Grocock R."/>
            <person name="Hafez N."/>
            <person name="Hagopian D.S."/>
            <person name="Hart E."/>
            <person name="Norman C.H."/>
            <person name="Humphray S."/>
            <person name="Jaffe D.B."/>
            <person name="Jones M."/>
            <person name="Kamal M."/>
            <person name="Khodiyar V.K."/>
            <person name="LaButti K."/>
            <person name="Laird G."/>
            <person name="Lehoczky J."/>
            <person name="Liu X."/>
            <person name="Lokyitsang T."/>
            <person name="Loveland J."/>
            <person name="Lui A."/>
            <person name="Macdonald P."/>
            <person name="Major J.E."/>
            <person name="Matthews L."/>
            <person name="Mauceli E."/>
            <person name="McCarroll S.A."/>
            <person name="Mihalev A.H."/>
            <person name="Mudge J."/>
            <person name="Nguyen C."/>
            <person name="Nicol R."/>
            <person name="O'Leary S.B."/>
            <person name="Osoegawa K."/>
            <person name="Schwartz D.C."/>
            <person name="Shaw-Smith C."/>
            <person name="Stankiewicz P."/>
            <person name="Steward C."/>
            <person name="Swarbreck D."/>
            <person name="Venkataraman V."/>
            <person name="Whittaker C.A."/>
            <person name="Yang X."/>
            <person name="Zimmer A.R."/>
            <person name="Bradley A."/>
            <person name="Hubbard T."/>
            <person name="Birren B.W."/>
            <person name="Rogers J."/>
            <person name="Lander E.S."/>
            <person name="Nusbaum C."/>
        </authorList>
    </citation>
    <scope>NUCLEOTIDE SEQUENCE [LARGE SCALE GENOMIC DNA]</scope>
</reference>
<dbReference type="ChiTaRS" id="ALDH3A2">
    <property type="organism name" value="human"/>
</dbReference>
<keyword evidence="4 5" id="KW-1267">Proteomics identification</keyword>
<proteinExistence type="evidence at protein level"/>
<dbReference type="ProteomicsDB" id="47501"/>
<feature type="non-terminal residue" evidence="2">
    <location>
        <position position="1"/>
    </location>
</feature>